<protein>
    <submittedName>
        <fullName evidence="3">Calcineurin-like phosphoesterase</fullName>
    </submittedName>
</protein>
<dbReference type="GO" id="GO:0016787">
    <property type="term" value="F:hydrolase activity"/>
    <property type="evidence" value="ECO:0007669"/>
    <property type="project" value="InterPro"/>
</dbReference>
<evidence type="ECO:0000256" key="1">
    <source>
        <dbReference type="SAM" id="SignalP"/>
    </source>
</evidence>
<evidence type="ECO:0000259" key="2">
    <source>
        <dbReference type="Pfam" id="PF00149"/>
    </source>
</evidence>
<evidence type="ECO:0000313" key="4">
    <source>
        <dbReference type="Proteomes" id="UP000199371"/>
    </source>
</evidence>
<dbReference type="Proteomes" id="UP000199371">
    <property type="component" value="Unassembled WGS sequence"/>
</dbReference>
<dbReference type="OrthoDB" id="5758963at2"/>
<evidence type="ECO:0000313" key="3">
    <source>
        <dbReference type="EMBL" id="SEI00946.1"/>
    </source>
</evidence>
<feature type="signal peptide" evidence="1">
    <location>
        <begin position="1"/>
        <end position="23"/>
    </location>
</feature>
<feature type="domain" description="Calcineurin-like phosphoesterase" evidence="2">
    <location>
        <begin position="43"/>
        <end position="229"/>
    </location>
</feature>
<dbReference type="EMBL" id="FNXF01000011">
    <property type="protein sequence ID" value="SEI00946.1"/>
    <property type="molecule type" value="Genomic_DNA"/>
</dbReference>
<name>A0A1H6MTC8_9GAMM</name>
<feature type="chain" id="PRO_5011702866" evidence="1">
    <location>
        <begin position="24"/>
        <end position="303"/>
    </location>
</feature>
<reference evidence="4" key="1">
    <citation type="submission" date="2016-10" db="EMBL/GenBank/DDBJ databases">
        <authorList>
            <person name="Varghese N."/>
            <person name="Submissions S."/>
        </authorList>
    </citation>
    <scope>NUCLEOTIDE SEQUENCE [LARGE SCALE GENOMIC DNA]</scope>
    <source>
        <strain evidence="4">DSM 17616</strain>
    </source>
</reference>
<dbReference type="Gene3D" id="3.60.21.10">
    <property type="match status" value="1"/>
</dbReference>
<dbReference type="STRING" id="173990.SAMN05660691_02755"/>
<dbReference type="PROSITE" id="PS51257">
    <property type="entry name" value="PROKAR_LIPOPROTEIN"/>
    <property type="match status" value="1"/>
</dbReference>
<gene>
    <name evidence="3" type="ORF">SAMN05660691_02755</name>
</gene>
<keyword evidence="1" id="KW-0732">Signal</keyword>
<organism evidence="3 4">
    <name type="scientific">Rheinheimera pacifica</name>
    <dbReference type="NCBI Taxonomy" id="173990"/>
    <lineage>
        <taxon>Bacteria</taxon>
        <taxon>Pseudomonadati</taxon>
        <taxon>Pseudomonadota</taxon>
        <taxon>Gammaproteobacteria</taxon>
        <taxon>Chromatiales</taxon>
        <taxon>Chromatiaceae</taxon>
        <taxon>Rheinheimera</taxon>
    </lineage>
</organism>
<dbReference type="Pfam" id="PF00149">
    <property type="entry name" value="Metallophos"/>
    <property type="match status" value="1"/>
</dbReference>
<sequence length="303" mass="33015">MKLFNTVSLALLLSALLVACSPADTTKTSQTPAAASTTENVVLRFAVLGDAEPKPEPQFPHLAAAVADVNWLATQTKLDFVVGVGDIAHKGTLVQYDNATPVLQQLTLPFYPIMGNEEHGSTVERFMQYANSWNAGKITLDAPSYVLEFDTVALVFASPDHGRDFNDSGIAWMLNQLKQLQPKPVLLIVHGAQTGVYPENPDKGIEHPGFAGVIAQPNLAAVISGDLHMDMNRTLHSKQIGQVHYLHIPALERTKIPDESQHTAMFRVFSLSNNGVVQVDTYQTGNAIPLAQHSYSFNLPRQP</sequence>
<dbReference type="RefSeq" id="WP_092794393.1">
    <property type="nucleotide sequence ID" value="NZ_FNXF01000011.1"/>
</dbReference>
<dbReference type="AlphaFoldDB" id="A0A1H6MTC8"/>
<accession>A0A1H6MTC8</accession>
<dbReference type="InterPro" id="IPR029052">
    <property type="entry name" value="Metallo-depent_PP-like"/>
</dbReference>
<keyword evidence="4" id="KW-1185">Reference proteome</keyword>
<dbReference type="InterPro" id="IPR004843">
    <property type="entry name" value="Calcineurin-like_PHP"/>
</dbReference>
<proteinExistence type="predicted"/>
<dbReference type="SUPFAM" id="SSF56300">
    <property type="entry name" value="Metallo-dependent phosphatases"/>
    <property type="match status" value="1"/>
</dbReference>